<dbReference type="Proteomes" id="UP000076842">
    <property type="component" value="Unassembled WGS sequence"/>
</dbReference>
<dbReference type="SUPFAM" id="SSF51905">
    <property type="entry name" value="FAD/NAD(P)-binding domain"/>
    <property type="match status" value="1"/>
</dbReference>
<proteinExistence type="inferred from homology"/>
<keyword evidence="4" id="KW-0274">FAD</keyword>
<dbReference type="GO" id="GO:0050660">
    <property type="term" value="F:flavin adenine dinucleotide binding"/>
    <property type="evidence" value="ECO:0007669"/>
    <property type="project" value="InterPro"/>
</dbReference>
<keyword evidence="3" id="KW-0285">Flavoprotein</keyword>
<feature type="compositionally biased region" description="Basic and acidic residues" evidence="6">
    <location>
        <begin position="152"/>
        <end position="165"/>
    </location>
</feature>
<dbReference type="Gene3D" id="3.50.50.60">
    <property type="entry name" value="FAD/NAD(P)-binding domain"/>
    <property type="match status" value="1"/>
</dbReference>
<evidence type="ECO:0000256" key="2">
    <source>
        <dbReference type="ARBA" id="ARBA00010790"/>
    </source>
</evidence>
<feature type="active site" description="Proton acceptor" evidence="5">
    <location>
        <position position="583"/>
    </location>
</feature>
<dbReference type="SUPFAM" id="SSF54373">
    <property type="entry name" value="FAD-linked reductases, C-terminal domain"/>
    <property type="match status" value="1"/>
</dbReference>
<dbReference type="Pfam" id="PF00732">
    <property type="entry name" value="GMC_oxred_N"/>
    <property type="match status" value="1"/>
</dbReference>
<reference evidence="8 9" key="1">
    <citation type="journal article" date="2016" name="Mol. Biol. Evol.">
        <title>Comparative Genomics of Early-Diverging Mushroom-Forming Fungi Provides Insights into the Origins of Lignocellulose Decay Capabilities.</title>
        <authorList>
            <person name="Nagy L.G."/>
            <person name="Riley R."/>
            <person name="Tritt A."/>
            <person name="Adam C."/>
            <person name="Daum C."/>
            <person name="Floudas D."/>
            <person name="Sun H."/>
            <person name="Yadav J.S."/>
            <person name="Pangilinan J."/>
            <person name="Larsson K.H."/>
            <person name="Matsuura K."/>
            <person name="Barry K."/>
            <person name="Labutti K."/>
            <person name="Kuo R."/>
            <person name="Ohm R.A."/>
            <person name="Bhattacharya S.S."/>
            <person name="Shirouzu T."/>
            <person name="Yoshinaga Y."/>
            <person name="Martin F.M."/>
            <person name="Grigoriev I.V."/>
            <person name="Hibbett D.S."/>
        </authorList>
    </citation>
    <scope>NUCLEOTIDE SEQUENCE [LARGE SCALE GENOMIC DNA]</scope>
    <source>
        <strain evidence="8 9">HHB12733</strain>
    </source>
</reference>
<dbReference type="GO" id="GO:0016614">
    <property type="term" value="F:oxidoreductase activity, acting on CH-OH group of donors"/>
    <property type="evidence" value="ECO:0007669"/>
    <property type="project" value="InterPro"/>
</dbReference>
<evidence type="ECO:0000313" key="8">
    <source>
        <dbReference type="EMBL" id="KZT60495.1"/>
    </source>
</evidence>
<dbReference type="AlphaFoldDB" id="A0A165IFA7"/>
<dbReference type="OrthoDB" id="269227at2759"/>
<keyword evidence="9" id="KW-1185">Reference proteome</keyword>
<accession>A0A165IFA7</accession>
<dbReference type="EMBL" id="KV423930">
    <property type="protein sequence ID" value="KZT60495.1"/>
    <property type="molecule type" value="Genomic_DNA"/>
</dbReference>
<comment type="cofactor">
    <cofactor evidence="1">
        <name>FAD</name>
        <dbReference type="ChEBI" id="CHEBI:57692"/>
    </cofactor>
</comment>
<dbReference type="PIRSF" id="PIRSF000137">
    <property type="entry name" value="Alcohol_oxidase"/>
    <property type="match status" value="1"/>
</dbReference>
<feature type="active site" description="Proton donor" evidence="5">
    <location>
        <position position="540"/>
    </location>
</feature>
<dbReference type="Gene3D" id="3.30.560.10">
    <property type="entry name" value="Glucose Oxidase, domain 3"/>
    <property type="match status" value="1"/>
</dbReference>
<evidence type="ECO:0000256" key="1">
    <source>
        <dbReference type="ARBA" id="ARBA00001974"/>
    </source>
</evidence>
<sequence>MGKIFSSPVKDFSWLEQAEHDFDVIIVGSSPSGCVLANRLSEDGRTKVLLIEAGETNANKLWTKIPATWSKTLWSSYDWQHYTAPQRSLNNRALFWPRGKLLGGSSSINVLIYHHCAPSDYDAWRDEMGCEGWGYEDVQPGFRRSEGYTPGKGHEDVDESERGRDGPWQTGFGEAQPIMRNFVRAAEEVGIPYNPDLNTPRGTIGATQFSTFVDQKGHRSSGATAYLTPDVLARPNLTVVTSTLTTRIILSSDGKRALGVEVANDKNRTGPRRTIFARKEVILAAGTINTPQLLMLSGIGPREQLEQQHIPCAHDLPHVGQNLQDHLQVPVLFRAKKGRTMDWLAGSPVRALPALLRWCLGFKGPMTTNCAEVGAFFRTDDPKLDFDEPDEKIPYVSNANPGAPDIEIMGVPVGVVKFGHVRAPKGTNAITLMPYLLQPESRGSITLKSASPFEYPAIDPNYLSTQTDVTCLVRGVRMAMRIARANPLVEDLALRDDVTDPNMIRSEEEEVYNLGDAREETLSDEQIARWCRRKAETLFHPTGTARMGRSSEDSVVDTKLKVHGVGGLRIVDASVFPKTVSGHTMAPVIAVAEKAADIIKESLNADCYRD</sequence>
<dbReference type="PROSITE" id="PS00624">
    <property type="entry name" value="GMC_OXRED_2"/>
    <property type="match status" value="1"/>
</dbReference>
<evidence type="ECO:0000256" key="6">
    <source>
        <dbReference type="SAM" id="MobiDB-lite"/>
    </source>
</evidence>
<evidence type="ECO:0000259" key="7">
    <source>
        <dbReference type="PROSITE" id="PS00624"/>
    </source>
</evidence>
<dbReference type="InterPro" id="IPR000172">
    <property type="entry name" value="GMC_OxRdtase_N"/>
</dbReference>
<organism evidence="8 9">
    <name type="scientific">Calocera cornea HHB12733</name>
    <dbReference type="NCBI Taxonomy" id="1353952"/>
    <lineage>
        <taxon>Eukaryota</taxon>
        <taxon>Fungi</taxon>
        <taxon>Dikarya</taxon>
        <taxon>Basidiomycota</taxon>
        <taxon>Agaricomycotina</taxon>
        <taxon>Dacrymycetes</taxon>
        <taxon>Dacrymycetales</taxon>
        <taxon>Dacrymycetaceae</taxon>
        <taxon>Calocera</taxon>
    </lineage>
</organism>
<evidence type="ECO:0000256" key="4">
    <source>
        <dbReference type="ARBA" id="ARBA00022827"/>
    </source>
</evidence>
<comment type="similarity">
    <text evidence="2">Belongs to the GMC oxidoreductase family.</text>
</comment>
<name>A0A165IFA7_9BASI</name>
<dbReference type="PANTHER" id="PTHR11552">
    <property type="entry name" value="GLUCOSE-METHANOL-CHOLINE GMC OXIDOREDUCTASE"/>
    <property type="match status" value="1"/>
</dbReference>
<dbReference type="PANTHER" id="PTHR11552:SF147">
    <property type="entry name" value="CHOLINE DEHYDROGENASE, MITOCHONDRIAL"/>
    <property type="match status" value="1"/>
</dbReference>
<dbReference type="InterPro" id="IPR036188">
    <property type="entry name" value="FAD/NAD-bd_sf"/>
</dbReference>
<dbReference type="Pfam" id="PF05199">
    <property type="entry name" value="GMC_oxred_C"/>
    <property type="match status" value="1"/>
</dbReference>
<feature type="domain" description="Glucose-methanol-choline oxidoreductase N-terminal" evidence="7">
    <location>
        <begin position="286"/>
        <end position="300"/>
    </location>
</feature>
<dbReference type="STRING" id="1353952.A0A165IFA7"/>
<protein>
    <submittedName>
        <fullName evidence="8">GMC oxidoreductase</fullName>
    </submittedName>
</protein>
<dbReference type="InParanoid" id="A0A165IFA7"/>
<evidence type="ECO:0000256" key="3">
    <source>
        <dbReference type="ARBA" id="ARBA00022630"/>
    </source>
</evidence>
<dbReference type="InterPro" id="IPR012132">
    <property type="entry name" value="GMC_OxRdtase"/>
</dbReference>
<gene>
    <name evidence="8" type="ORF">CALCODRAFT_448487</name>
</gene>
<dbReference type="InterPro" id="IPR007867">
    <property type="entry name" value="GMC_OxRtase_C"/>
</dbReference>
<feature type="region of interest" description="Disordered" evidence="6">
    <location>
        <begin position="141"/>
        <end position="171"/>
    </location>
</feature>
<evidence type="ECO:0000256" key="5">
    <source>
        <dbReference type="PIRSR" id="PIRSR000137-1"/>
    </source>
</evidence>
<evidence type="ECO:0000313" key="9">
    <source>
        <dbReference type="Proteomes" id="UP000076842"/>
    </source>
</evidence>